<dbReference type="AlphaFoldDB" id="A0A7R7EP26"/>
<dbReference type="RefSeq" id="WP_271713403.1">
    <property type="nucleotide sequence ID" value="NZ_AP024169.1"/>
</dbReference>
<reference evidence="1 2" key="1">
    <citation type="submission" date="2020-11" db="EMBL/GenBank/DDBJ databases">
        <title>Draft genome sequencing of a Lachnospiraceae strain isolated from anoxic soil subjected to BSD treatment.</title>
        <authorList>
            <person name="Uek A."/>
            <person name="Tonouchi A."/>
        </authorList>
    </citation>
    <scope>NUCLEOTIDE SEQUENCE [LARGE SCALE GENOMIC DNA]</scope>
    <source>
        <strain evidence="1 2">TB5</strain>
    </source>
</reference>
<dbReference type="Gene3D" id="1.10.287.1060">
    <property type="entry name" value="ESAT-6-like"/>
    <property type="match status" value="1"/>
</dbReference>
<dbReference type="InterPro" id="IPR010310">
    <property type="entry name" value="T7SS_ESAT-6-like"/>
</dbReference>
<evidence type="ECO:0000313" key="1">
    <source>
        <dbReference type="EMBL" id="BCN32352.1"/>
    </source>
</evidence>
<sequence>MGNKNMHLETKYLKEANKEFEKALKELTDIKIDIEQHKRLLYTVWVGKSRDEFEYQYNILFNKISDIKDALDDMYDMMVNAQAKYDEVDDDIRQKIVMSSK</sequence>
<accession>A0A7R7EP26</accession>
<dbReference type="Proteomes" id="UP000595897">
    <property type="component" value="Chromosome"/>
</dbReference>
<dbReference type="EMBL" id="AP024169">
    <property type="protein sequence ID" value="BCN32352.1"/>
    <property type="molecule type" value="Genomic_DNA"/>
</dbReference>
<gene>
    <name evidence="1" type="ORF">bsdtb5_36470</name>
</gene>
<name>A0A7R7EP26_9FIRM</name>
<evidence type="ECO:0008006" key="3">
    <source>
        <dbReference type="Google" id="ProtNLM"/>
    </source>
</evidence>
<dbReference type="KEGG" id="ahb:bsdtb5_36470"/>
<dbReference type="SUPFAM" id="SSF140453">
    <property type="entry name" value="EsxAB dimer-like"/>
    <property type="match status" value="1"/>
</dbReference>
<dbReference type="InterPro" id="IPR036689">
    <property type="entry name" value="ESAT-6-like_sf"/>
</dbReference>
<proteinExistence type="predicted"/>
<dbReference type="Pfam" id="PF06013">
    <property type="entry name" value="WXG100"/>
    <property type="match status" value="1"/>
</dbReference>
<organism evidence="1 2">
    <name type="scientific">Anaeromicropila herbilytica</name>
    <dbReference type="NCBI Taxonomy" id="2785025"/>
    <lineage>
        <taxon>Bacteria</taxon>
        <taxon>Bacillati</taxon>
        <taxon>Bacillota</taxon>
        <taxon>Clostridia</taxon>
        <taxon>Lachnospirales</taxon>
        <taxon>Lachnospiraceae</taxon>
        <taxon>Anaeromicropila</taxon>
    </lineage>
</organism>
<keyword evidence="2" id="KW-1185">Reference proteome</keyword>
<protein>
    <recommendedName>
        <fullName evidence="3">ESAT-6-like protein</fullName>
    </recommendedName>
</protein>
<evidence type="ECO:0000313" key="2">
    <source>
        <dbReference type="Proteomes" id="UP000595897"/>
    </source>
</evidence>